<dbReference type="GO" id="GO:0008113">
    <property type="term" value="F:peptide-methionine (S)-S-oxide reductase activity"/>
    <property type="evidence" value="ECO:0007669"/>
    <property type="project" value="UniProtKB-UniRule"/>
</dbReference>
<dbReference type="InterPro" id="IPR036509">
    <property type="entry name" value="Met_Sox_Rdtase_MsrA_sf"/>
</dbReference>
<comment type="similarity">
    <text evidence="4">Belongs to the MsrA Met sulfoxide reductase family.</text>
</comment>
<dbReference type="HAMAP" id="MF_01401">
    <property type="entry name" value="MsrA"/>
    <property type="match status" value="1"/>
</dbReference>
<evidence type="ECO:0000256" key="1">
    <source>
        <dbReference type="ARBA" id="ARBA00023002"/>
    </source>
</evidence>
<dbReference type="Gene3D" id="3.30.1060.10">
    <property type="entry name" value="Peptide methionine sulphoxide reductase MsrA"/>
    <property type="match status" value="1"/>
</dbReference>
<dbReference type="OrthoDB" id="4174719at2"/>
<dbReference type="AlphaFoldDB" id="A0A2S7SR61"/>
<evidence type="ECO:0000313" key="7">
    <source>
        <dbReference type="Proteomes" id="UP000239872"/>
    </source>
</evidence>
<dbReference type="GO" id="GO:0033744">
    <property type="term" value="F:L-methionine:thioredoxin-disulfide S-oxidoreductase activity"/>
    <property type="evidence" value="ECO:0007669"/>
    <property type="project" value="RHEA"/>
</dbReference>
<keyword evidence="7" id="KW-1185">Reference proteome</keyword>
<dbReference type="SUPFAM" id="SSF55068">
    <property type="entry name" value="Peptide methionine sulfoxide reductase"/>
    <property type="match status" value="1"/>
</dbReference>
<dbReference type="EC" id="1.8.4.11" evidence="4"/>
<comment type="catalytic activity">
    <reaction evidence="3 4">
        <text>[thioredoxin]-disulfide + L-methionine + H2O = L-methionine (S)-S-oxide + [thioredoxin]-dithiol</text>
        <dbReference type="Rhea" id="RHEA:19993"/>
        <dbReference type="Rhea" id="RHEA-COMP:10698"/>
        <dbReference type="Rhea" id="RHEA-COMP:10700"/>
        <dbReference type="ChEBI" id="CHEBI:15377"/>
        <dbReference type="ChEBI" id="CHEBI:29950"/>
        <dbReference type="ChEBI" id="CHEBI:50058"/>
        <dbReference type="ChEBI" id="CHEBI:57844"/>
        <dbReference type="ChEBI" id="CHEBI:58772"/>
        <dbReference type="EC" id="1.8.4.11"/>
    </reaction>
</comment>
<sequence length="220" mass="24821">MKHGVLILFQLAGLSACAQHDNLPQSKTFQKMNGQKSEVTAHLDTATFGAGCYWCTEAQFQQLKGVISVESGFSGGHVKNPSYKEVCNGTTGHAEVCNIVYDPSIISYDEMLAAFWTTHDPTQLNRQGNDVGTQYRSSIFYHSALQKAKAEEYKKKLNDEKVFDKPVVTEIVPFTVFYKAEDYHQDYYNANGDAPYCSFVIRPKVEKFQKVFKDKLKSTK</sequence>
<dbReference type="PROSITE" id="PS51257">
    <property type="entry name" value="PROKAR_LIPOPROTEIN"/>
    <property type="match status" value="1"/>
</dbReference>
<accession>A0A2S7SR61</accession>
<dbReference type="PANTHER" id="PTHR43774">
    <property type="entry name" value="PEPTIDE METHIONINE SULFOXIDE REDUCTASE"/>
    <property type="match status" value="1"/>
</dbReference>
<proteinExistence type="inferred from homology"/>
<dbReference type="PANTHER" id="PTHR43774:SF1">
    <property type="entry name" value="PEPTIDE METHIONINE SULFOXIDE REDUCTASE MSRA 2"/>
    <property type="match status" value="1"/>
</dbReference>
<name>A0A2S7SR61_9BACT</name>
<evidence type="ECO:0000256" key="2">
    <source>
        <dbReference type="ARBA" id="ARBA00047806"/>
    </source>
</evidence>
<evidence type="ECO:0000313" key="6">
    <source>
        <dbReference type="EMBL" id="PQJ09107.1"/>
    </source>
</evidence>
<organism evidence="6 7">
    <name type="scientific">Flavipsychrobacter stenotrophus</name>
    <dbReference type="NCBI Taxonomy" id="2077091"/>
    <lineage>
        <taxon>Bacteria</taxon>
        <taxon>Pseudomonadati</taxon>
        <taxon>Bacteroidota</taxon>
        <taxon>Chitinophagia</taxon>
        <taxon>Chitinophagales</taxon>
        <taxon>Chitinophagaceae</taxon>
        <taxon>Flavipsychrobacter</taxon>
    </lineage>
</organism>
<dbReference type="NCBIfam" id="TIGR00401">
    <property type="entry name" value="msrA"/>
    <property type="match status" value="1"/>
</dbReference>
<evidence type="ECO:0000256" key="4">
    <source>
        <dbReference type="HAMAP-Rule" id="MF_01401"/>
    </source>
</evidence>
<keyword evidence="1 4" id="KW-0560">Oxidoreductase</keyword>
<protein>
    <recommendedName>
        <fullName evidence="4">Peptide methionine sulfoxide reductase MsrA</fullName>
        <shortName evidence="4">Protein-methionine-S-oxide reductase</shortName>
        <ecNumber evidence="4">1.8.4.11</ecNumber>
    </recommendedName>
    <alternativeName>
        <fullName evidence="4">Peptide-methionine (S)-S-oxide reductase</fullName>
        <shortName evidence="4">Peptide Met(O) reductase</shortName>
    </alternativeName>
</protein>
<dbReference type="Pfam" id="PF01625">
    <property type="entry name" value="PMSR"/>
    <property type="match status" value="1"/>
</dbReference>
<gene>
    <name evidence="4 6" type="primary">msrA</name>
    <name evidence="6" type="ORF">CJD36_021105</name>
</gene>
<evidence type="ECO:0000259" key="5">
    <source>
        <dbReference type="Pfam" id="PF01625"/>
    </source>
</evidence>
<comment type="function">
    <text evidence="4">Has an important function as a repair enzyme for proteins that have been inactivated by oxidation. Catalyzes the reversible oxidation-reduction of methionine sulfoxide in proteins to methionine.</text>
</comment>
<reference evidence="6 7" key="1">
    <citation type="submission" date="2018-01" db="EMBL/GenBank/DDBJ databases">
        <title>A novel member of the phylum Bacteroidetes isolated from glacier ice.</title>
        <authorList>
            <person name="Liu Q."/>
            <person name="Xin Y.-H."/>
        </authorList>
    </citation>
    <scope>NUCLEOTIDE SEQUENCE [LARGE SCALE GENOMIC DNA]</scope>
    <source>
        <strain evidence="6 7">RB1R16</strain>
    </source>
</reference>
<feature type="active site" evidence="4">
    <location>
        <position position="52"/>
    </location>
</feature>
<evidence type="ECO:0000256" key="3">
    <source>
        <dbReference type="ARBA" id="ARBA00048782"/>
    </source>
</evidence>
<comment type="caution">
    <text evidence="6">The sequence shown here is derived from an EMBL/GenBank/DDBJ whole genome shotgun (WGS) entry which is preliminary data.</text>
</comment>
<dbReference type="Proteomes" id="UP000239872">
    <property type="component" value="Unassembled WGS sequence"/>
</dbReference>
<dbReference type="InterPro" id="IPR002569">
    <property type="entry name" value="Met_Sox_Rdtase_MsrA_dom"/>
</dbReference>
<comment type="catalytic activity">
    <reaction evidence="2 4">
        <text>L-methionyl-[protein] + [thioredoxin]-disulfide + H2O = L-methionyl-(S)-S-oxide-[protein] + [thioredoxin]-dithiol</text>
        <dbReference type="Rhea" id="RHEA:14217"/>
        <dbReference type="Rhea" id="RHEA-COMP:10698"/>
        <dbReference type="Rhea" id="RHEA-COMP:10700"/>
        <dbReference type="Rhea" id="RHEA-COMP:12313"/>
        <dbReference type="Rhea" id="RHEA-COMP:12315"/>
        <dbReference type="ChEBI" id="CHEBI:15377"/>
        <dbReference type="ChEBI" id="CHEBI:16044"/>
        <dbReference type="ChEBI" id="CHEBI:29950"/>
        <dbReference type="ChEBI" id="CHEBI:44120"/>
        <dbReference type="ChEBI" id="CHEBI:50058"/>
        <dbReference type="EC" id="1.8.4.11"/>
    </reaction>
</comment>
<feature type="domain" description="Peptide methionine sulphoxide reductase MsrA" evidence="5">
    <location>
        <begin position="45"/>
        <end position="197"/>
    </location>
</feature>
<dbReference type="EMBL" id="PPSL01000008">
    <property type="protein sequence ID" value="PQJ09107.1"/>
    <property type="molecule type" value="Genomic_DNA"/>
</dbReference>